<sequence>MRRHSILAAWAALASVSHGLNILLTNDDGFATANIRELYRELKSQGHACYIVAPVTDPSAVGEQTFFTTNPKLTTDSEWGIVKAGSSSIGTDPQDDHIWYYNGTQAAQILVALDYILPTFGTFHTPDLVISGPNVGWTVGPFVYTVAGTLGAIIAAIERGVPAISFSSANTDARPYQWVNSSTKAGLDDPATINAHLASSLVQSMIDKAAGAPILPKGYGIAVNMPYITSHSSDDCTNPPFVPAHIAGSATAKAKYDPQTGLFGLSVEDEITTANRLLQPSKRDVASQCTSSVTVFTVHYDPDHDGQCILITNAAEQVPVVVTNGTTSNSSGSVVVIVGNSSDPSPAGPAPAPTITGLGVKSQWSMTALILSLGIAAFAI</sequence>
<evidence type="ECO:0000313" key="6">
    <source>
        <dbReference type="EMBL" id="KAK4443023.1"/>
    </source>
</evidence>
<evidence type="ECO:0000313" key="7">
    <source>
        <dbReference type="Proteomes" id="UP001321760"/>
    </source>
</evidence>
<feature type="chain" id="PRO_5043575100" evidence="4">
    <location>
        <begin position="20"/>
        <end position="380"/>
    </location>
</feature>
<organism evidence="6 7">
    <name type="scientific">Podospora aff. communis PSN243</name>
    <dbReference type="NCBI Taxonomy" id="3040156"/>
    <lineage>
        <taxon>Eukaryota</taxon>
        <taxon>Fungi</taxon>
        <taxon>Dikarya</taxon>
        <taxon>Ascomycota</taxon>
        <taxon>Pezizomycotina</taxon>
        <taxon>Sordariomycetes</taxon>
        <taxon>Sordariomycetidae</taxon>
        <taxon>Sordariales</taxon>
        <taxon>Podosporaceae</taxon>
        <taxon>Podospora</taxon>
    </lineage>
</organism>
<proteinExistence type="inferred from homology"/>
<dbReference type="AlphaFoldDB" id="A0AAV9G6D7"/>
<evidence type="ECO:0000256" key="1">
    <source>
        <dbReference type="ARBA" id="ARBA00011062"/>
    </source>
</evidence>
<evidence type="ECO:0000256" key="3">
    <source>
        <dbReference type="ARBA" id="ARBA00022801"/>
    </source>
</evidence>
<dbReference type="PANTHER" id="PTHR30457">
    <property type="entry name" value="5'-NUCLEOTIDASE SURE"/>
    <property type="match status" value="1"/>
</dbReference>
<reference evidence="6" key="1">
    <citation type="journal article" date="2023" name="Mol. Phylogenet. Evol.">
        <title>Genome-scale phylogeny and comparative genomics of the fungal order Sordariales.</title>
        <authorList>
            <person name="Hensen N."/>
            <person name="Bonometti L."/>
            <person name="Westerberg I."/>
            <person name="Brannstrom I.O."/>
            <person name="Guillou S."/>
            <person name="Cros-Aarteil S."/>
            <person name="Calhoun S."/>
            <person name="Haridas S."/>
            <person name="Kuo A."/>
            <person name="Mondo S."/>
            <person name="Pangilinan J."/>
            <person name="Riley R."/>
            <person name="LaButti K."/>
            <person name="Andreopoulos B."/>
            <person name="Lipzen A."/>
            <person name="Chen C."/>
            <person name="Yan M."/>
            <person name="Daum C."/>
            <person name="Ng V."/>
            <person name="Clum A."/>
            <person name="Steindorff A."/>
            <person name="Ohm R.A."/>
            <person name="Martin F."/>
            <person name="Silar P."/>
            <person name="Natvig D.O."/>
            <person name="Lalanne C."/>
            <person name="Gautier V."/>
            <person name="Ament-Velasquez S.L."/>
            <person name="Kruys A."/>
            <person name="Hutchinson M.I."/>
            <person name="Powell A.J."/>
            <person name="Barry K."/>
            <person name="Miller A.N."/>
            <person name="Grigoriev I.V."/>
            <person name="Debuchy R."/>
            <person name="Gladieux P."/>
            <person name="Hiltunen Thoren M."/>
            <person name="Johannesson H."/>
        </authorList>
    </citation>
    <scope>NUCLEOTIDE SEQUENCE</scope>
    <source>
        <strain evidence="6">PSN243</strain>
    </source>
</reference>
<dbReference type="EMBL" id="MU866001">
    <property type="protein sequence ID" value="KAK4443023.1"/>
    <property type="molecule type" value="Genomic_DNA"/>
</dbReference>
<keyword evidence="2" id="KW-0479">Metal-binding</keyword>
<gene>
    <name evidence="6" type="ORF">QBC34DRAFT_386713</name>
</gene>
<dbReference type="GO" id="GO:0008252">
    <property type="term" value="F:nucleotidase activity"/>
    <property type="evidence" value="ECO:0007669"/>
    <property type="project" value="InterPro"/>
</dbReference>
<name>A0AAV9G6D7_9PEZI</name>
<dbReference type="InterPro" id="IPR002828">
    <property type="entry name" value="SurE-like_Pase/nucleotidase"/>
</dbReference>
<dbReference type="InterPro" id="IPR030048">
    <property type="entry name" value="SurE"/>
</dbReference>
<comment type="caution">
    <text evidence="6">The sequence shown here is derived from an EMBL/GenBank/DDBJ whole genome shotgun (WGS) entry which is preliminary data.</text>
</comment>
<comment type="similarity">
    <text evidence="1">Belongs to the SurE nucleotidase family.</text>
</comment>
<dbReference type="InterPro" id="IPR036523">
    <property type="entry name" value="SurE-like_sf"/>
</dbReference>
<keyword evidence="4" id="KW-0732">Signal</keyword>
<dbReference type="PANTHER" id="PTHR30457:SF0">
    <property type="entry name" value="PHOSPHATASE, PUTATIVE (AFU_ORTHOLOGUE AFUA_4G01070)-RELATED"/>
    <property type="match status" value="1"/>
</dbReference>
<evidence type="ECO:0000256" key="4">
    <source>
        <dbReference type="SAM" id="SignalP"/>
    </source>
</evidence>
<feature type="domain" description="Survival protein SurE-like phosphatase/nucleotidase" evidence="5">
    <location>
        <begin position="22"/>
        <end position="231"/>
    </location>
</feature>
<protein>
    <submittedName>
        <fullName evidence="6">Survival protein sure-like phosphatase/nucleotidase</fullName>
    </submittedName>
</protein>
<dbReference type="Gene3D" id="3.40.1210.10">
    <property type="entry name" value="Survival protein SurE-like phosphatase/nucleotidase"/>
    <property type="match status" value="1"/>
</dbReference>
<keyword evidence="3" id="KW-0378">Hydrolase</keyword>
<feature type="signal peptide" evidence="4">
    <location>
        <begin position="1"/>
        <end position="19"/>
    </location>
</feature>
<reference evidence="6" key="2">
    <citation type="submission" date="2023-05" db="EMBL/GenBank/DDBJ databases">
        <authorList>
            <consortium name="Lawrence Berkeley National Laboratory"/>
            <person name="Steindorff A."/>
            <person name="Hensen N."/>
            <person name="Bonometti L."/>
            <person name="Westerberg I."/>
            <person name="Brannstrom I.O."/>
            <person name="Guillou S."/>
            <person name="Cros-Aarteil S."/>
            <person name="Calhoun S."/>
            <person name="Haridas S."/>
            <person name="Kuo A."/>
            <person name="Mondo S."/>
            <person name="Pangilinan J."/>
            <person name="Riley R."/>
            <person name="Labutti K."/>
            <person name="Andreopoulos B."/>
            <person name="Lipzen A."/>
            <person name="Chen C."/>
            <person name="Yanf M."/>
            <person name="Daum C."/>
            <person name="Ng V."/>
            <person name="Clum A."/>
            <person name="Ohm R."/>
            <person name="Martin F."/>
            <person name="Silar P."/>
            <person name="Natvig D."/>
            <person name="Lalanne C."/>
            <person name="Gautier V."/>
            <person name="Ament-Velasquez S.L."/>
            <person name="Kruys A."/>
            <person name="Hutchinson M.I."/>
            <person name="Powell A.J."/>
            <person name="Barry K."/>
            <person name="Miller A.N."/>
            <person name="Grigoriev I.V."/>
            <person name="Debuchy R."/>
            <person name="Gladieux P."/>
            <person name="Thoren M.H."/>
            <person name="Johannesson H."/>
        </authorList>
    </citation>
    <scope>NUCLEOTIDE SEQUENCE</scope>
    <source>
        <strain evidence="6">PSN243</strain>
    </source>
</reference>
<keyword evidence="7" id="KW-1185">Reference proteome</keyword>
<dbReference type="Pfam" id="PF01975">
    <property type="entry name" value="SurE"/>
    <property type="match status" value="1"/>
</dbReference>
<evidence type="ECO:0000256" key="2">
    <source>
        <dbReference type="ARBA" id="ARBA00022723"/>
    </source>
</evidence>
<dbReference type="GO" id="GO:0046872">
    <property type="term" value="F:metal ion binding"/>
    <property type="evidence" value="ECO:0007669"/>
    <property type="project" value="UniProtKB-KW"/>
</dbReference>
<accession>A0AAV9G6D7</accession>
<evidence type="ECO:0000259" key="5">
    <source>
        <dbReference type="Pfam" id="PF01975"/>
    </source>
</evidence>
<dbReference type="SUPFAM" id="SSF64167">
    <property type="entry name" value="SurE-like"/>
    <property type="match status" value="1"/>
</dbReference>
<dbReference type="Proteomes" id="UP001321760">
    <property type="component" value="Unassembled WGS sequence"/>
</dbReference>